<sequence length="60" mass="7226">MEWMERLEWNGTDGTKRMEWEWFFMESVSIPFLFGNGPFHFSKNHCIYRLKSTISGQFSA</sequence>
<organism evidence="1 2">
    <name type="scientific">Brachionus plicatilis</name>
    <name type="common">Marine rotifer</name>
    <name type="synonym">Brachionus muelleri</name>
    <dbReference type="NCBI Taxonomy" id="10195"/>
    <lineage>
        <taxon>Eukaryota</taxon>
        <taxon>Metazoa</taxon>
        <taxon>Spiralia</taxon>
        <taxon>Gnathifera</taxon>
        <taxon>Rotifera</taxon>
        <taxon>Eurotatoria</taxon>
        <taxon>Monogononta</taxon>
        <taxon>Pseudotrocha</taxon>
        <taxon>Ploima</taxon>
        <taxon>Brachionidae</taxon>
        <taxon>Brachionus</taxon>
    </lineage>
</organism>
<dbReference type="Proteomes" id="UP000276133">
    <property type="component" value="Unassembled WGS sequence"/>
</dbReference>
<dbReference type="EMBL" id="REGN01005156">
    <property type="protein sequence ID" value="RNA14594.1"/>
    <property type="molecule type" value="Genomic_DNA"/>
</dbReference>
<protein>
    <submittedName>
        <fullName evidence="1">Uncharacterized protein</fullName>
    </submittedName>
</protein>
<gene>
    <name evidence="1" type="ORF">BpHYR1_014973</name>
</gene>
<accession>A0A3M7QU07</accession>
<name>A0A3M7QU07_BRAPC</name>
<keyword evidence="2" id="KW-1185">Reference proteome</keyword>
<reference evidence="1 2" key="1">
    <citation type="journal article" date="2018" name="Sci. Rep.">
        <title>Genomic signatures of local adaptation to the degree of environmental predictability in rotifers.</title>
        <authorList>
            <person name="Franch-Gras L."/>
            <person name="Hahn C."/>
            <person name="Garcia-Roger E.M."/>
            <person name="Carmona M.J."/>
            <person name="Serra M."/>
            <person name="Gomez A."/>
        </authorList>
    </citation>
    <scope>NUCLEOTIDE SEQUENCE [LARGE SCALE GENOMIC DNA]</scope>
    <source>
        <strain evidence="1">HYR1</strain>
    </source>
</reference>
<evidence type="ECO:0000313" key="2">
    <source>
        <dbReference type="Proteomes" id="UP000276133"/>
    </source>
</evidence>
<evidence type="ECO:0000313" key="1">
    <source>
        <dbReference type="EMBL" id="RNA14594.1"/>
    </source>
</evidence>
<dbReference type="AlphaFoldDB" id="A0A3M7QU07"/>
<comment type="caution">
    <text evidence="1">The sequence shown here is derived from an EMBL/GenBank/DDBJ whole genome shotgun (WGS) entry which is preliminary data.</text>
</comment>
<proteinExistence type="predicted"/>